<accession>A0A318ZBS5</accession>
<feature type="compositionally biased region" description="Acidic residues" evidence="1">
    <location>
        <begin position="203"/>
        <end position="231"/>
    </location>
</feature>
<dbReference type="InterPro" id="IPR029523">
    <property type="entry name" value="INO80B/Ies2"/>
</dbReference>
<evidence type="ECO:0000259" key="2">
    <source>
        <dbReference type="SMART" id="SM01406"/>
    </source>
</evidence>
<evidence type="ECO:0000256" key="1">
    <source>
        <dbReference type="SAM" id="MobiDB-lite"/>
    </source>
</evidence>
<dbReference type="EMBL" id="KZ821234">
    <property type="protein sequence ID" value="PYH44846.1"/>
    <property type="molecule type" value="Genomic_DNA"/>
</dbReference>
<feature type="region of interest" description="Disordered" evidence="1">
    <location>
        <begin position="1"/>
        <end position="287"/>
    </location>
</feature>
<dbReference type="AlphaFoldDB" id="A0A318ZBS5"/>
<reference evidence="3 4" key="1">
    <citation type="submission" date="2016-12" db="EMBL/GenBank/DDBJ databases">
        <title>The genomes of Aspergillus section Nigri reveals drivers in fungal speciation.</title>
        <authorList>
            <consortium name="DOE Joint Genome Institute"/>
            <person name="Vesth T.C."/>
            <person name="Nybo J."/>
            <person name="Theobald S."/>
            <person name="Brandl J."/>
            <person name="Frisvad J.C."/>
            <person name="Nielsen K.F."/>
            <person name="Lyhne E.K."/>
            <person name="Kogle M.E."/>
            <person name="Kuo A."/>
            <person name="Riley R."/>
            <person name="Clum A."/>
            <person name="Nolan M."/>
            <person name="Lipzen A."/>
            <person name="Salamov A."/>
            <person name="Henrissat B."/>
            <person name="Wiebenga A."/>
            <person name="De Vries R.P."/>
            <person name="Grigoriev I.V."/>
            <person name="Mortensen U.H."/>
            <person name="Andersen M.R."/>
            <person name="Baker S.E."/>
        </authorList>
    </citation>
    <scope>NUCLEOTIDE SEQUENCE [LARGE SCALE GENOMIC DNA]</scope>
    <source>
        <strain evidence="3 4">JOP 1030-1</strain>
    </source>
</reference>
<dbReference type="GO" id="GO:0006338">
    <property type="term" value="P:chromatin remodeling"/>
    <property type="evidence" value="ECO:0007669"/>
    <property type="project" value="InterPro"/>
</dbReference>
<dbReference type="Pfam" id="PF04795">
    <property type="entry name" value="PAPA-1"/>
    <property type="match status" value="1"/>
</dbReference>
<feature type="compositionally biased region" description="Acidic residues" evidence="1">
    <location>
        <begin position="241"/>
        <end position="255"/>
    </location>
</feature>
<sequence>MSLRRSLRSNGGRTDQASMIDINDVPRSIKNTRATAAAASTPAVTARCVPTDATGDSSRRSMHLTVKMPANKLKEVTGGSSRAAPATRRSVNVFTENPIITGPRSSRPRKKLVEVDTSDEDDLDDQEEDEVDDEDAPGEDEEDEDDDEDEEDVEDEELDAEGDLDMDDAPPQPPMPKRHIKAAAAAAAPSTKAVKSVEAKEMELDDDDDDDDEELSEPETDAEGEPDDQDESMLMTGNGGEELDEEDEDDDDLDSDGTPTADLTRMTKRQRGNLGNDFLQLPMEPQVKKHLTAEERAMRRAEMARRRKNLSEKRNEEEKMDTINRLLRKQAPKRRGRIPAAEAAENASADQEIQEAYQKPDPTMVRWVSGRHGSRVGVPEEWIGTPAAQVFGAGPGKLVQEV</sequence>
<evidence type="ECO:0000313" key="4">
    <source>
        <dbReference type="Proteomes" id="UP000248349"/>
    </source>
</evidence>
<evidence type="ECO:0000313" key="3">
    <source>
        <dbReference type="EMBL" id="PYH44846.1"/>
    </source>
</evidence>
<protein>
    <submittedName>
        <fullName evidence="3">PAPA-1-domain-containing protein</fullName>
    </submittedName>
</protein>
<organism evidence="3 4">
    <name type="scientific">Aspergillus saccharolyticus JOP 1030-1</name>
    <dbReference type="NCBI Taxonomy" id="1450539"/>
    <lineage>
        <taxon>Eukaryota</taxon>
        <taxon>Fungi</taxon>
        <taxon>Dikarya</taxon>
        <taxon>Ascomycota</taxon>
        <taxon>Pezizomycotina</taxon>
        <taxon>Eurotiomycetes</taxon>
        <taxon>Eurotiomycetidae</taxon>
        <taxon>Eurotiales</taxon>
        <taxon>Aspergillaceae</taxon>
        <taxon>Aspergillus</taxon>
        <taxon>Aspergillus subgen. Circumdati</taxon>
    </lineage>
</organism>
<feature type="compositionally biased region" description="Low complexity" evidence="1">
    <location>
        <begin position="32"/>
        <end position="46"/>
    </location>
</feature>
<dbReference type="GO" id="GO:0031011">
    <property type="term" value="C:Ino80 complex"/>
    <property type="evidence" value="ECO:0007669"/>
    <property type="project" value="InterPro"/>
</dbReference>
<dbReference type="Proteomes" id="UP000248349">
    <property type="component" value="Unassembled WGS sequence"/>
</dbReference>
<gene>
    <name evidence="3" type="ORF">BP01DRAFT_57702</name>
</gene>
<dbReference type="STRING" id="1450539.A0A318ZBS5"/>
<feature type="compositionally biased region" description="Low complexity" evidence="1">
    <location>
        <begin position="340"/>
        <end position="349"/>
    </location>
</feature>
<dbReference type="SMART" id="SM01406">
    <property type="entry name" value="PAPA-1"/>
    <property type="match status" value="1"/>
</dbReference>
<feature type="compositionally biased region" description="Basic residues" evidence="1">
    <location>
        <begin position="326"/>
        <end position="337"/>
    </location>
</feature>
<feature type="region of interest" description="Disordered" evidence="1">
    <location>
        <begin position="301"/>
        <end position="361"/>
    </location>
</feature>
<feature type="compositionally biased region" description="Acidic residues" evidence="1">
    <location>
        <begin position="116"/>
        <end position="168"/>
    </location>
</feature>
<feature type="domain" description="INO80 complex subunit B-like conserved region" evidence="2">
    <location>
        <begin position="295"/>
        <end position="382"/>
    </location>
</feature>
<dbReference type="GeneID" id="37081180"/>
<dbReference type="InterPro" id="IPR006880">
    <property type="entry name" value="INO80B_C"/>
</dbReference>
<feature type="compositionally biased region" description="Basic and acidic residues" evidence="1">
    <location>
        <begin position="301"/>
        <end position="322"/>
    </location>
</feature>
<dbReference type="PANTHER" id="PTHR21561:SF12">
    <property type="entry name" value="INO80 COMPLEX SUBUNIT B"/>
    <property type="match status" value="1"/>
</dbReference>
<name>A0A318ZBS5_9EURO</name>
<dbReference type="PANTHER" id="PTHR21561">
    <property type="entry name" value="INO80 COMPLEX SUBUNIT B"/>
    <property type="match status" value="1"/>
</dbReference>
<proteinExistence type="predicted"/>
<dbReference type="OrthoDB" id="2021186at2759"/>
<keyword evidence="4" id="KW-1185">Reference proteome</keyword>
<dbReference type="RefSeq" id="XP_025430828.1">
    <property type="nucleotide sequence ID" value="XM_025579951.1"/>
</dbReference>